<accession>A0ABR2V214</accession>
<comment type="caution">
    <text evidence="2">The sequence shown here is derived from an EMBL/GenBank/DDBJ whole genome shotgun (WGS) entry which is preliminary data.</text>
</comment>
<proteinExistence type="predicted"/>
<keyword evidence="1" id="KW-0472">Membrane</keyword>
<dbReference type="Pfam" id="PF18647">
    <property type="entry name" value="Fungal_lectin_2"/>
    <property type="match status" value="1"/>
</dbReference>
<keyword evidence="1" id="KW-0812">Transmembrane</keyword>
<feature type="transmembrane region" description="Helical" evidence="1">
    <location>
        <begin position="37"/>
        <end position="58"/>
    </location>
</feature>
<name>A0ABR2V214_9PEZI</name>
<reference evidence="2 3" key="1">
    <citation type="journal article" date="2024" name="J. Plant Pathol.">
        <title>Sequence and assembly of the genome of Seiridium unicorne, isolate CBS 538.82, causal agent of cypress canker disease.</title>
        <authorList>
            <person name="Scali E."/>
            <person name="Rocca G.D."/>
            <person name="Danti R."/>
            <person name="Garbelotto M."/>
            <person name="Barberini S."/>
            <person name="Baroncelli R."/>
            <person name="Emiliani G."/>
        </authorList>
    </citation>
    <scope>NUCLEOTIDE SEQUENCE [LARGE SCALE GENOMIC DNA]</scope>
    <source>
        <strain evidence="2 3">BM-138-508</strain>
    </source>
</reference>
<dbReference type="EMBL" id="JARVKF010000224">
    <property type="protein sequence ID" value="KAK9420551.1"/>
    <property type="molecule type" value="Genomic_DNA"/>
</dbReference>
<keyword evidence="3" id="KW-1185">Reference proteome</keyword>
<dbReference type="Proteomes" id="UP001408356">
    <property type="component" value="Unassembled WGS sequence"/>
</dbReference>
<evidence type="ECO:0000313" key="3">
    <source>
        <dbReference type="Proteomes" id="UP001408356"/>
    </source>
</evidence>
<sequence>MDTGPKATANERTRLITTVQVVTQLERYEHSNVKSRFAVVAIRSTSIAIFIAAIFWVASSLLLSDPATDTQPQPQDSCFNTSRGYASAEALNNNIDGFCQDVSNNLRVLTTSRVWSRIYYPNSPEEYKMTVALSKRTSGFDLDHCIESMSSIINECEISVSGNNTTHWKHGGRRVQDGYEYTIAIFRHNRSWPPPRQPLQRCEGWYKFILHHFDIYGAGWANYDWGQKSLLPAVDPCCGPGSLSGWGFEYFDRPDENGYEFTA</sequence>
<protein>
    <submittedName>
        <fullName evidence="2">Uncharacterized protein</fullName>
    </submittedName>
</protein>
<evidence type="ECO:0000256" key="1">
    <source>
        <dbReference type="SAM" id="Phobius"/>
    </source>
</evidence>
<keyword evidence="1" id="KW-1133">Transmembrane helix</keyword>
<evidence type="ECO:0000313" key="2">
    <source>
        <dbReference type="EMBL" id="KAK9420551.1"/>
    </source>
</evidence>
<organism evidence="2 3">
    <name type="scientific">Seiridium unicorne</name>
    <dbReference type="NCBI Taxonomy" id="138068"/>
    <lineage>
        <taxon>Eukaryota</taxon>
        <taxon>Fungi</taxon>
        <taxon>Dikarya</taxon>
        <taxon>Ascomycota</taxon>
        <taxon>Pezizomycotina</taxon>
        <taxon>Sordariomycetes</taxon>
        <taxon>Xylariomycetidae</taxon>
        <taxon>Amphisphaeriales</taxon>
        <taxon>Sporocadaceae</taxon>
        <taxon>Seiridium</taxon>
    </lineage>
</organism>
<gene>
    <name evidence="2" type="ORF">SUNI508_06291</name>
</gene>